<dbReference type="Pfam" id="PF07819">
    <property type="entry name" value="PGAP1"/>
    <property type="match status" value="1"/>
</dbReference>
<keyword evidence="2" id="KW-0378">Hydrolase</keyword>
<dbReference type="STRING" id="1188229.GlitD10_0550"/>
<reference evidence="2 3" key="1">
    <citation type="submission" date="2016-10" db="EMBL/GenBank/DDBJ databases">
        <title>Description of Gloeomargarita lithophora gen. nov., sp. nov., a thylakoid-bearing basal-branching cyanobacterium with intracellular carbonates, and proposal for Gloeomargaritales ord. nov.</title>
        <authorList>
            <person name="Moreira D."/>
            <person name="Tavera R."/>
            <person name="Benzerara K."/>
            <person name="Skouri-Panet F."/>
            <person name="Couradeau E."/>
            <person name="Gerard E."/>
            <person name="Loussert C."/>
            <person name="Novelo E."/>
            <person name="Zivanovic Y."/>
            <person name="Lopez-Garcia P."/>
        </authorList>
    </citation>
    <scope>NUCLEOTIDE SEQUENCE [LARGE SCALE GENOMIC DNA]</scope>
    <source>
        <strain evidence="2 3">D10</strain>
    </source>
</reference>
<sequence>MPPVVLLPGYLAGQAPYRGLVTAAQSLGVAIQVVPLRWWDWLPTLGGRSVAPILEPLDHTIQQVQQQYPGEKITLIGHSAGGWISRIYLGQTPYYGRVWGGAARVARLVTLGTPHTSQERWTRKNLDFVNTEYPGAYHPEIQYICIAGQAVQGRKWTLAYESYRLTCGQGDAWGDGITPVAAAHLAGAENLTLPSVWHSPSSPGEWYGSPGVLPQWLPRCHASSDTKC</sequence>
<dbReference type="InterPro" id="IPR012908">
    <property type="entry name" value="PGAP1-ab_dom-like"/>
</dbReference>
<dbReference type="KEGG" id="glt:GlitD10_0550"/>
<dbReference type="PANTHER" id="PTHR47909:SF2">
    <property type="entry name" value="GPI INOSITOL-DEACYLASE"/>
    <property type="match status" value="1"/>
</dbReference>
<dbReference type="InterPro" id="IPR029058">
    <property type="entry name" value="AB_hydrolase_fold"/>
</dbReference>
<keyword evidence="2" id="KW-0808">Transferase</keyword>
<proteinExistence type="predicted"/>
<dbReference type="EMBL" id="CP017675">
    <property type="protein sequence ID" value="APB32864.1"/>
    <property type="molecule type" value="Genomic_DNA"/>
</dbReference>
<dbReference type="PANTHER" id="PTHR47909">
    <property type="entry name" value="ALPHA/BETA-HYDROLASES SUPERFAMILY PROTEIN"/>
    <property type="match status" value="1"/>
</dbReference>
<keyword evidence="3" id="KW-1185">Reference proteome</keyword>
<dbReference type="GO" id="GO:0016740">
    <property type="term" value="F:transferase activity"/>
    <property type="evidence" value="ECO:0007669"/>
    <property type="project" value="UniProtKB-KW"/>
</dbReference>
<dbReference type="GO" id="GO:0016788">
    <property type="term" value="F:hydrolase activity, acting on ester bonds"/>
    <property type="evidence" value="ECO:0007669"/>
    <property type="project" value="InterPro"/>
</dbReference>
<organism evidence="2 3">
    <name type="scientific">Gloeomargarita lithophora Alchichica-D10</name>
    <dbReference type="NCBI Taxonomy" id="1188229"/>
    <lineage>
        <taxon>Bacteria</taxon>
        <taxon>Bacillati</taxon>
        <taxon>Cyanobacteriota</taxon>
        <taxon>Cyanophyceae</taxon>
        <taxon>Gloeomargaritales</taxon>
        <taxon>Gloeomargaritaceae</taxon>
        <taxon>Gloeomargarita</taxon>
    </lineage>
</organism>
<dbReference type="Gene3D" id="3.40.50.1820">
    <property type="entry name" value="alpha/beta hydrolase"/>
    <property type="match status" value="1"/>
</dbReference>
<name>A0A1J0AA90_9CYAN</name>
<dbReference type="SUPFAM" id="SSF53474">
    <property type="entry name" value="alpha/beta-Hydrolases"/>
    <property type="match status" value="1"/>
</dbReference>
<accession>A0A1J0AA90</accession>
<evidence type="ECO:0000259" key="1">
    <source>
        <dbReference type="Pfam" id="PF07819"/>
    </source>
</evidence>
<gene>
    <name evidence="2" type="ORF">GlitD10_0550</name>
</gene>
<dbReference type="Proteomes" id="UP000180235">
    <property type="component" value="Chromosome"/>
</dbReference>
<dbReference type="AlphaFoldDB" id="A0A1J0AA90"/>
<dbReference type="OrthoDB" id="452945at2"/>
<feature type="domain" description="GPI inositol-deacylase PGAP1-like alpha/beta" evidence="1">
    <location>
        <begin position="47"/>
        <end position="120"/>
    </location>
</feature>
<evidence type="ECO:0000313" key="3">
    <source>
        <dbReference type="Proteomes" id="UP000180235"/>
    </source>
</evidence>
<evidence type="ECO:0000313" key="2">
    <source>
        <dbReference type="EMBL" id="APB32864.1"/>
    </source>
</evidence>
<protein>
    <submittedName>
        <fullName evidence="2">Acetyltransferases and hydrolases with the alpha/beta hydrolase fold</fullName>
    </submittedName>
</protein>
<dbReference type="RefSeq" id="WP_071453542.1">
    <property type="nucleotide sequence ID" value="NZ_CP017675.1"/>
</dbReference>